<keyword evidence="7" id="KW-0517">Myogenesis</keyword>
<keyword evidence="6" id="KW-0690">Ribosome biogenesis</keyword>
<dbReference type="GO" id="GO:0005737">
    <property type="term" value="C:cytoplasm"/>
    <property type="evidence" value="ECO:0007669"/>
    <property type="project" value="UniProtKB-SubCell"/>
</dbReference>
<dbReference type="CDD" id="cd23338">
    <property type="entry name" value="beta-trefoil_FSCN_FRG1"/>
    <property type="match status" value="1"/>
</dbReference>
<dbReference type="EMBL" id="JBFDAA010000003">
    <property type="protein sequence ID" value="KAL1139219.1"/>
    <property type="molecule type" value="Genomic_DNA"/>
</dbReference>
<sequence length="263" mass="28935">MSDYDAVKKGRLVLKGEKSSSLKRKKKQKHKEKKVKAEPLTDDDKIAHGGWAKVESIKDISGSVAIEFGKQTYVTSLDNGLFNLGAPHNEGDAPSPEEVLTAIPVSDNKVAFKSGYGKYLGVSKDGTVIGRSDAIGSLEQWEPVFQDGKMALLANTGCFVSVRDEDDSIVASSRTAGSAEMLWIRSPIEKQSDSGPEIPAEEKGSLAEIEVNYVRKFQKFQDKKLKVSSEQKAALKQAKDKGTLHEELLNRRSKMKADRYCKI</sequence>
<keyword evidence="9" id="KW-0539">Nucleus</keyword>
<gene>
    <name evidence="12" type="ORF">AAG570_009278</name>
</gene>
<evidence type="ECO:0000256" key="6">
    <source>
        <dbReference type="ARBA" id="ARBA00022517"/>
    </source>
</evidence>
<dbReference type="InterPro" id="IPR008999">
    <property type="entry name" value="Actin-crosslinking"/>
</dbReference>
<evidence type="ECO:0000313" key="13">
    <source>
        <dbReference type="Proteomes" id="UP001558652"/>
    </source>
</evidence>
<evidence type="ECO:0000256" key="3">
    <source>
        <dbReference type="ARBA" id="ARBA00004604"/>
    </source>
</evidence>
<organism evidence="12 13">
    <name type="scientific">Ranatra chinensis</name>
    <dbReference type="NCBI Taxonomy" id="642074"/>
    <lineage>
        <taxon>Eukaryota</taxon>
        <taxon>Metazoa</taxon>
        <taxon>Ecdysozoa</taxon>
        <taxon>Arthropoda</taxon>
        <taxon>Hexapoda</taxon>
        <taxon>Insecta</taxon>
        <taxon>Pterygota</taxon>
        <taxon>Neoptera</taxon>
        <taxon>Paraneoptera</taxon>
        <taxon>Hemiptera</taxon>
        <taxon>Heteroptera</taxon>
        <taxon>Panheteroptera</taxon>
        <taxon>Nepomorpha</taxon>
        <taxon>Nepidae</taxon>
        <taxon>Ranatrinae</taxon>
        <taxon>Ranatra</taxon>
    </lineage>
</organism>
<feature type="compositionally biased region" description="Basic residues" evidence="11">
    <location>
        <begin position="21"/>
        <end position="34"/>
    </location>
</feature>
<accession>A0ABD0YVG6</accession>
<comment type="caution">
    <text evidence="12">The sequence shown here is derived from an EMBL/GenBank/DDBJ whole genome shotgun (WGS) entry which is preliminary data.</text>
</comment>
<comment type="subcellular location">
    <subcellularLocation>
        <location evidence="2">Cytoplasm</location>
    </subcellularLocation>
    <subcellularLocation>
        <location evidence="1">Nucleus</location>
        <location evidence="1">Cajal body</location>
    </subcellularLocation>
    <subcellularLocation>
        <location evidence="3">Nucleus</location>
        <location evidence="3">Nucleolus</location>
    </subcellularLocation>
</comment>
<keyword evidence="13" id="KW-1185">Reference proteome</keyword>
<evidence type="ECO:0000256" key="11">
    <source>
        <dbReference type="SAM" id="MobiDB-lite"/>
    </source>
</evidence>
<dbReference type="FunFam" id="2.80.10.50:FF:000061">
    <property type="entry name" value="Protein FRG1"/>
    <property type="match status" value="1"/>
</dbReference>
<evidence type="ECO:0000256" key="8">
    <source>
        <dbReference type="ARBA" id="ARBA00022552"/>
    </source>
</evidence>
<evidence type="ECO:0000256" key="5">
    <source>
        <dbReference type="ARBA" id="ARBA00022490"/>
    </source>
</evidence>
<proteinExistence type="inferred from homology"/>
<dbReference type="PANTHER" id="PTHR12928:SF0">
    <property type="entry name" value="FSHD REGION GENE 1"/>
    <property type="match status" value="1"/>
</dbReference>
<evidence type="ECO:0000256" key="7">
    <source>
        <dbReference type="ARBA" id="ARBA00022541"/>
    </source>
</evidence>
<evidence type="ECO:0000256" key="2">
    <source>
        <dbReference type="ARBA" id="ARBA00004496"/>
    </source>
</evidence>
<dbReference type="Proteomes" id="UP001558652">
    <property type="component" value="Unassembled WGS sequence"/>
</dbReference>
<dbReference type="GO" id="GO:0005730">
    <property type="term" value="C:nucleolus"/>
    <property type="evidence" value="ECO:0007669"/>
    <property type="project" value="UniProtKB-SubCell"/>
</dbReference>
<dbReference type="GO" id="GO:0015030">
    <property type="term" value="C:Cajal body"/>
    <property type="evidence" value="ECO:0007669"/>
    <property type="project" value="UniProtKB-SubCell"/>
</dbReference>
<keyword evidence="5" id="KW-0963">Cytoplasm</keyword>
<protein>
    <recommendedName>
        <fullName evidence="10">Protein FRG1 homolog</fullName>
    </recommendedName>
</protein>
<dbReference type="Pfam" id="PF06229">
    <property type="entry name" value="FRG1"/>
    <property type="match status" value="1"/>
</dbReference>
<evidence type="ECO:0000256" key="1">
    <source>
        <dbReference type="ARBA" id="ARBA00004408"/>
    </source>
</evidence>
<evidence type="ECO:0000256" key="9">
    <source>
        <dbReference type="ARBA" id="ARBA00023242"/>
    </source>
</evidence>
<name>A0ABD0YVG6_9HEMI</name>
<dbReference type="AlphaFoldDB" id="A0ABD0YVG6"/>
<dbReference type="InterPro" id="IPR010414">
    <property type="entry name" value="FRG1"/>
</dbReference>
<evidence type="ECO:0000256" key="4">
    <source>
        <dbReference type="ARBA" id="ARBA00010878"/>
    </source>
</evidence>
<feature type="region of interest" description="Disordered" evidence="11">
    <location>
        <begin position="15"/>
        <end position="41"/>
    </location>
</feature>
<comment type="similarity">
    <text evidence="4">Belongs to the FRG1 family.</text>
</comment>
<evidence type="ECO:0000313" key="12">
    <source>
        <dbReference type="EMBL" id="KAL1139219.1"/>
    </source>
</evidence>
<dbReference type="PANTHER" id="PTHR12928">
    <property type="entry name" value="FRG1 PROTEIN"/>
    <property type="match status" value="1"/>
</dbReference>
<keyword evidence="8" id="KW-0698">rRNA processing</keyword>
<evidence type="ECO:0000256" key="10">
    <source>
        <dbReference type="ARBA" id="ARBA00072064"/>
    </source>
</evidence>
<dbReference type="Gene3D" id="2.80.10.50">
    <property type="match status" value="1"/>
</dbReference>
<dbReference type="GO" id="GO:0007517">
    <property type="term" value="P:muscle organ development"/>
    <property type="evidence" value="ECO:0007669"/>
    <property type="project" value="UniProtKB-KW"/>
</dbReference>
<dbReference type="SUPFAM" id="SSF50405">
    <property type="entry name" value="Actin-crosslinking proteins"/>
    <property type="match status" value="1"/>
</dbReference>
<reference evidence="12 13" key="1">
    <citation type="submission" date="2024-07" db="EMBL/GenBank/DDBJ databases">
        <title>Chromosome-level genome assembly of the water stick insect Ranatra chinensis (Heteroptera: Nepidae).</title>
        <authorList>
            <person name="Liu X."/>
        </authorList>
    </citation>
    <scope>NUCLEOTIDE SEQUENCE [LARGE SCALE GENOMIC DNA]</scope>
    <source>
        <strain evidence="12">Cailab_2021Rc</strain>
        <tissue evidence="12">Muscle</tissue>
    </source>
</reference>
<dbReference type="GO" id="GO:0006364">
    <property type="term" value="P:rRNA processing"/>
    <property type="evidence" value="ECO:0007669"/>
    <property type="project" value="UniProtKB-KW"/>
</dbReference>